<keyword evidence="4" id="KW-1185">Reference proteome</keyword>
<dbReference type="InterPro" id="IPR020904">
    <property type="entry name" value="Sc_DH/Rdtase_CS"/>
</dbReference>
<evidence type="ECO:0000256" key="1">
    <source>
        <dbReference type="ARBA" id="ARBA00006484"/>
    </source>
</evidence>
<dbReference type="RefSeq" id="WP_189418158.1">
    <property type="nucleotide sequence ID" value="NZ_BMYZ01000001.1"/>
</dbReference>
<sequence length="256" mass="28488">MNTITGRCIWITGASSGLGKALSLQLAEAGNFVIASARSQSALANLAALYPGKIKALPLDVGRNLNLQQAANQVREITDYLDMVICAAGICEYEDDLNFNPDIYERTIDINFLGAVRIFNIALPLLKNAQIRPQFAVVSSLSTCVGFPRAEAYGASKAALNYFMQSLRADFSKIALDLSLIRPGFISTKLVKHNDFPMPFMMSPETAAKRIIKKLGERRFAIDFPHRLSWPLQLWGHFSGVWCKWVAPKLTRLHQW</sequence>
<dbReference type="PRINTS" id="PR00081">
    <property type="entry name" value="GDHRDH"/>
</dbReference>
<evidence type="ECO:0000313" key="3">
    <source>
        <dbReference type="EMBL" id="GGY75426.1"/>
    </source>
</evidence>
<dbReference type="Gene3D" id="3.40.50.720">
    <property type="entry name" value="NAD(P)-binding Rossmann-like Domain"/>
    <property type="match status" value="1"/>
</dbReference>
<dbReference type="PANTHER" id="PTHR44196:SF1">
    <property type="entry name" value="DEHYDROGENASE_REDUCTASE SDR FAMILY MEMBER 7B"/>
    <property type="match status" value="1"/>
</dbReference>
<dbReference type="PANTHER" id="PTHR44196">
    <property type="entry name" value="DEHYDROGENASE/REDUCTASE SDR FAMILY MEMBER 7B"/>
    <property type="match status" value="1"/>
</dbReference>
<dbReference type="Proteomes" id="UP000619761">
    <property type="component" value="Unassembled WGS sequence"/>
</dbReference>
<comment type="similarity">
    <text evidence="1">Belongs to the short-chain dehydrogenases/reductases (SDR) family.</text>
</comment>
<dbReference type="InterPro" id="IPR002347">
    <property type="entry name" value="SDR_fam"/>
</dbReference>
<dbReference type="EMBL" id="BMYZ01000001">
    <property type="protein sequence ID" value="GGY75426.1"/>
    <property type="molecule type" value="Genomic_DNA"/>
</dbReference>
<dbReference type="PROSITE" id="PS00061">
    <property type="entry name" value="ADH_SHORT"/>
    <property type="match status" value="1"/>
</dbReference>
<name>A0ABQ3B6C0_9GAMM</name>
<accession>A0ABQ3B6C0</accession>
<organism evidence="3 4">
    <name type="scientific">Cellvibrio zantedeschiae</name>
    <dbReference type="NCBI Taxonomy" id="1237077"/>
    <lineage>
        <taxon>Bacteria</taxon>
        <taxon>Pseudomonadati</taxon>
        <taxon>Pseudomonadota</taxon>
        <taxon>Gammaproteobacteria</taxon>
        <taxon>Cellvibrionales</taxon>
        <taxon>Cellvibrionaceae</taxon>
        <taxon>Cellvibrio</taxon>
    </lineage>
</organism>
<evidence type="ECO:0000256" key="2">
    <source>
        <dbReference type="ARBA" id="ARBA00023002"/>
    </source>
</evidence>
<protein>
    <submittedName>
        <fullName evidence="3">Short-chain dehydrogenase</fullName>
    </submittedName>
</protein>
<comment type="caution">
    <text evidence="3">The sequence shown here is derived from an EMBL/GenBank/DDBJ whole genome shotgun (WGS) entry which is preliminary data.</text>
</comment>
<dbReference type="SUPFAM" id="SSF51735">
    <property type="entry name" value="NAD(P)-binding Rossmann-fold domains"/>
    <property type="match status" value="1"/>
</dbReference>
<gene>
    <name evidence="3" type="ORF">GCM10011613_21170</name>
</gene>
<keyword evidence="2" id="KW-0560">Oxidoreductase</keyword>
<dbReference type="InterPro" id="IPR036291">
    <property type="entry name" value="NAD(P)-bd_dom_sf"/>
</dbReference>
<evidence type="ECO:0000313" key="4">
    <source>
        <dbReference type="Proteomes" id="UP000619761"/>
    </source>
</evidence>
<dbReference type="Pfam" id="PF00106">
    <property type="entry name" value="adh_short"/>
    <property type="match status" value="1"/>
</dbReference>
<reference evidence="4" key="1">
    <citation type="journal article" date="2019" name="Int. J. Syst. Evol. Microbiol.">
        <title>The Global Catalogue of Microorganisms (GCM) 10K type strain sequencing project: providing services to taxonomists for standard genome sequencing and annotation.</title>
        <authorList>
            <consortium name="The Broad Institute Genomics Platform"/>
            <consortium name="The Broad Institute Genome Sequencing Center for Infectious Disease"/>
            <person name="Wu L."/>
            <person name="Ma J."/>
        </authorList>
    </citation>
    <scope>NUCLEOTIDE SEQUENCE [LARGE SCALE GENOMIC DNA]</scope>
    <source>
        <strain evidence="4">KCTC 32239</strain>
    </source>
</reference>
<proteinExistence type="inferred from homology"/>